<feature type="non-terminal residue" evidence="2">
    <location>
        <position position="1"/>
    </location>
</feature>
<gene>
    <name evidence="2" type="ORF">Tci_846826</name>
</gene>
<organism evidence="2">
    <name type="scientific">Tanacetum cinerariifolium</name>
    <name type="common">Dalmatian daisy</name>
    <name type="synonym">Chrysanthemum cinerariifolium</name>
    <dbReference type="NCBI Taxonomy" id="118510"/>
    <lineage>
        <taxon>Eukaryota</taxon>
        <taxon>Viridiplantae</taxon>
        <taxon>Streptophyta</taxon>
        <taxon>Embryophyta</taxon>
        <taxon>Tracheophyta</taxon>
        <taxon>Spermatophyta</taxon>
        <taxon>Magnoliopsida</taxon>
        <taxon>eudicotyledons</taxon>
        <taxon>Gunneridae</taxon>
        <taxon>Pentapetalae</taxon>
        <taxon>asterids</taxon>
        <taxon>campanulids</taxon>
        <taxon>Asterales</taxon>
        <taxon>Asteraceae</taxon>
        <taxon>Asteroideae</taxon>
        <taxon>Anthemideae</taxon>
        <taxon>Anthemidinae</taxon>
        <taxon>Tanacetum</taxon>
    </lineage>
</organism>
<comment type="caution">
    <text evidence="2">The sequence shown here is derived from an EMBL/GenBank/DDBJ whole genome shotgun (WGS) entry which is preliminary data.</text>
</comment>
<proteinExistence type="predicted"/>
<evidence type="ECO:0000256" key="1">
    <source>
        <dbReference type="SAM" id="MobiDB-lite"/>
    </source>
</evidence>
<feature type="compositionally biased region" description="Basic and acidic residues" evidence="1">
    <location>
        <begin position="56"/>
        <end position="69"/>
    </location>
</feature>
<name>A0A699QWA9_TANCI</name>
<reference evidence="2" key="1">
    <citation type="journal article" date="2019" name="Sci. Rep.">
        <title>Draft genome of Tanacetum cinerariifolium, the natural source of mosquito coil.</title>
        <authorList>
            <person name="Yamashiro T."/>
            <person name="Shiraishi A."/>
            <person name="Satake H."/>
            <person name="Nakayama K."/>
        </authorList>
    </citation>
    <scope>NUCLEOTIDE SEQUENCE</scope>
</reference>
<evidence type="ECO:0000313" key="2">
    <source>
        <dbReference type="EMBL" id="GFC74856.1"/>
    </source>
</evidence>
<protein>
    <submittedName>
        <fullName evidence="2">Uncharacterized protein</fullName>
    </submittedName>
</protein>
<dbReference type="EMBL" id="BKCJ011049130">
    <property type="protein sequence ID" value="GFC74856.1"/>
    <property type="molecule type" value="Genomic_DNA"/>
</dbReference>
<dbReference type="AlphaFoldDB" id="A0A699QWA9"/>
<feature type="region of interest" description="Disordered" evidence="1">
    <location>
        <begin position="56"/>
        <end position="132"/>
    </location>
</feature>
<feature type="compositionally biased region" description="Polar residues" evidence="1">
    <location>
        <begin position="110"/>
        <end position="132"/>
    </location>
</feature>
<accession>A0A699QWA9</accession>
<sequence>LLIKKQVGDLSTHTTKYTSPALTQKVFANMRRVGKRLSGVETPLFEEMIIEQAIKEGGDAEEHVQHVTDDDAAQGDDTAAYGEVPTVSQEPSIASPTPHTPSPQPHQDLPLTSQVQHTPPQSPHVQQPSIQP</sequence>